<name>A0ABV0UYG8_9TELE</name>
<dbReference type="EMBL" id="JAHRIQ010084315">
    <property type="protein sequence ID" value="MEQ2249098.1"/>
    <property type="molecule type" value="Genomic_DNA"/>
</dbReference>
<reference evidence="1 2" key="1">
    <citation type="submission" date="2021-06" db="EMBL/GenBank/DDBJ databases">
        <authorList>
            <person name="Palmer J.M."/>
        </authorList>
    </citation>
    <scope>NUCLEOTIDE SEQUENCE [LARGE SCALE GENOMIC DNA]</scope>
    <source>
        <strain evidence="2">if_2019</strain>
        <tissue evidence="1">Muscle</tissue>
    </source>
</reference>
<gene>
    <name evidence="1" type="ORF">ILYODFUR_025903</name>
</gene>
<evidence type="ECO:0000313" key="2">
    <source>
        <dbReference type="Proteomes" id="UP001482620"/>
    </source>
</evidence>
<dbReference type="Proteomes" id="UP001482620">
    <property type="component" value="Unassembled WGS sequence"/>
</dbReference>
<organism evidence="1 2">
    <name type="scientific">Ilyodon furcidens</name>
    <name type="common">goldbreast splitfin</name>
    <dbReference type="NCBI Taxonomy" id="33524"/>
    <lineage>
        <taxon>Eukaryota</taxon>
        <taxon>Metazoa</taxon>
        <taxon>Chordata</taxon>
        <taxon>Craniata</taxon>
        <taxon>Vertebrata</taxon>
        <taxon>Euteleostomi</taxon>
        <taxon>Actinopterygii</taxon>
        <taxon>Neopterygii</taxon>
        <taxon>Teleostei</taxon>
        <taxon>Neoteleostei</taxon>
        <taxon>Acanthomorphata</taxon>
        <taxon>Ovalentaria</taxon>
        <taxon>Atherinomorphae</taxon>
        <taxon>Cyprinodontiformes</taxon>
        <taxon>Goodeidae</taxon>
        <taxon>Ilyodon</taxon>
    </lineage>
</organism>
<protein>
    <submittedName>
        <fullName evidence="1">Uncharacterized protein</fullName>
    </submittedName>
</protein>
<keyword evidence="2" id="KW-1185">Reference proteome</keyword>
<accession>A0ABV0UYG8</accession>
<sequence>METKEHSKQGKDEVVKKLKAELGYKTVIHKSVFCFFGKSEKKKAFVERTPQEATVCGYVDNTTNRWKKVLRERKVESLEMVTQAQT</sequence>
<evidence type="ECO:0000313" key="1">
    <source>
        <dbReference type="EMBL" id="MEQ2249098.1"/>
    </source>
</evidence>
<comment type="caution">
    <text evidence="1">The sequence shown here is derived from an EMBL/GenBank/DDBJ whole genome shotgun (WGS) entry which is preliminary data.</text>
</comment>
<proteinExistence type="predicted"/>